<accession>A0A811UUT7</accession>
<keyword evidence="2" id="KW-1185">Reference proteome</keyword>
<comment type="caution">
    <text evidence="1">The sequence shown here is derived from an EMBL/GenBank/DDBJ whole genome shotgun (WGS) entry which is preliminary data.</text>
</comment>
<organism evidence="1 2">
    <name type="scientific">Ceratitis capitata</name>
    <name type="common">Mediterranean fruit fly</name>
    <name type="synonym">Tephritis capitata</name>
    <dbReference type="NCBI Taxonomy" id="7213"/>
    <lineage>
        <taxon>Eukaryota</taxon>
        <taxon>Metazoa</taxon>
        <taxon>Ecdysozoa</taxon>
        <taxon>Arthropoda</taxon>
        <taxon>Hexapoda</taxon>
        <taxon>Insecta</taxon>
        <taxon>Pterygota</taxon>
        <taxon>Neoptera</taxon>
        <taxon>Endopterygota</taxon>
        <taxon>Diptera</taxon>
        <taxon>Brachycera</taxon>
        <taxon>Muscomorpha</taxon>
        <taxon>Tephritoidea</taxon>
        <taxon>Tephritidae</taxon>
        <taxon>Ceratitis</taxon>
        <taxon>Ceratitis</taxon>
    </lineage>
</organism>
<gene>
    <name evidence="1" type="ORF">CCAP1982_LOCUS9278</name>
</gene>
<evidence type="ECO:0000313" key="1">
    <source>
        <dbReference type="EMBL" id="CAD7000803.1"/>
    </source>
</evidence>
<protein>
    <submittedName>
        <fullName evidence="1">(Mediterranean fruit fly) hypothetical protein</fullName>
    </submittedName>
</protein>
<sequence>MPAKEECYIDGSRRMHNPLLCQSIVSTPPIIATGSRNGHLLNCHDDLDNSHVSITEITVHAGPDEPIAVTTKLGWVAYGSAPSVSASGKANLWNPMKISDPERSWIS</sequence>
<dbReference type="Proteomes" id="UP000606786">
    <property type="component" value="Unassembled WGS sequence"/>
</dbReference>
<proteinExistence type="predicted"/>
<reference evidence="1" key="1">
    <citation type="submission" date="2020-11" db="EMBL/GenBank/DDBJ databases">
        <authorList>
            <person name="Whitehead M."/>
        </authorList>
    </citation>
    <scope>NUCLEOTIDE SEQUENCE</scope>
    <source>
        <strain evidence="1">EGII</strain>
    </source>
</reference>
<evidence type="ECO:0000313" key="2">
    <source>
        <dbReference type="Proteomes" id="UP000606786"/>
    </source>
</evidence>
<dbReference type="AlphaFoldDB" id="A0A811UUT7"/>
<name>A0A811UUT7_CERCA</name>
<dbReference type="EMBL" id="CAJHJT010000023">
    <property type="protein sequence ID" value="CAD7000803.1"/>
    <property type="molecule type" value="Genomic_DNA"/>
</dbReference>